<keyword evidence="1" id="KW-0472">Membrane</keyword>
<feature type="transmembrane region" description="Helical" evidence="1">
    <location>
        <begin position="182"/>
        <end position="200"/>
    </location>
</feature>
<feature type="transmembrane region" description="Helical" evidence="1">
    <location>
        <begin position="155"/>
        <end position="176"/>
    </location>
</feature>
<dbReference type="PANTHER" id="PTHR40078:SF1">
    <property type="entry name" value="INTEGRAL MEMBRANE PROTEIN"/>
    <property type="match status" value="1"/>
</dbReference>
<evidence type="ECO:0000313" key="2">
    <source>
        <dbReference type="EMBL" id="MPM82371.1"/>
    </source>
</evidence>
<comment type="caution">
    <text evidence="2">The sequence shown here is derived from an EMBL/GenBank/DDBJ whole genome shotgun (WGS) entry which is preliminary data.</text>
</comment>
<name>A0A645CZR9_9ZZZZ</name>
<accession>A0A645CZR9</accession>
<feature type="transmembrane region" description="Helical" evidence="1">
    <location>
        <begin position="47"/>
        <end position="70"/>
    </location>
</feature>
<feature type="transmembrane region" description="Helical" evidence="1">
    <location>
        <begin position="9"/>
        <end position="27"/>
    </location>
</feature>
<feature type="transmembrane region" description="Helical" evidence="1">
    <location>
        <begin position="111"/>
        <end position="134"/>
    </location>
</feature>
<sequence length="216" mass="23628">MNILLLKRYLVFIIGVLINSFGISFITKASLGTSPISSVPYVFSLRFAPTLGEFSFVLNSAFILLQLLLLRRDFQKVQLLQVAVNFVFSWFIDVSMLLLASFAPVSYAAKLASLMAGCAILAFGISLEVYANVLMVPGEGIVYAISKVLNKEFGVVKACFDVTLMLTAVTLSLIFFRGLNGIGEGTVISALVVGMIVRLYNRRLGFIGSYLDPQRS</sequence>
<dbReference type="Pfam" id="PF19700">
    <property type="entry name" value="DUF6198"/>
    <property type="match status" value="1"/>
</dbReference>
<dbReference type="PANTHER" id="PTHR40078">
    <property type="entry name" value="INTEGRAL MEMBRANE PROTEIN-RELATED"/>
    <property type="match status" value="1"/>
</dbReference>
<gene>
    <name evidence="2" type="ORF">SDC9_129432</name>
</gene>
<dbReference type="EMBL" id="VSSQ01031473">
    <property type="protein sequence ID" value="MPM82371.1"/>
    <property type="molecule type" value="Genomic_DNA"/>
</dbReference>
<reference evidence="2" key="1">
    <citation type="submission" date="2019-08" db="EMBL/GenBank/DDBJ databases">
        <authorList>
            <person name="Kucharzyk K."/>
            <person name="Murdoch R.W."/>
            <person name="Higgins S."/>
            <person name="Loffler F."/>
        </authorList>
    </citation>
    <scope>NUCLEOTIDE SEQUENCE</scope>
</reference>
<evidence type="ECO:0000256" key="1">
    <source>
        <dbReference type="SAM" id="Phobius"/>
    </source>
</evidence>
<proteinExistence type="predicted"/>
<feature type="transmembrane region" description="Helical" evidence="1">
    <location>
        <begin position="82"/>
        <end position="105"/>
    </location>
</feature>
<dbReference type="AlphaFoldDB" id="A0A645CZR9"/>
<organism evidence="2">
    <name type="scientific">bioreactor metagenome</name>
    <dbReference type="NCBI Taxonomy" id="1076179"/>
    <lineage>
        <taxon>unclassified sequences</taxon>
        <taxon>metagenomes</taxon>
        <taxon>ecological metagenomes</taxon>
    </lineage>
</organism>
<dbReference type="InterPro" id="IPR038750">
    <property type="entry name" value="YczE/YyaS-like"/>
</dbReference>
<protein>
    <recommendedName>
        <fullName evidence="3">YitT family protein</fullName>
    </recommendedName>
</protein>
<evidence type="ECO:0008006" key="3">
    <source>
        <dbReference type="Google" id="ProtNLM"/>
    </source>
</evidence>
<keyword evidence="1" id="KW-1133">Transmembrane helix</keyword>
<keyword evidence="1" id="KW-0812">Transmembrane</keyword>